<name>A0A1J5E561_9BACT</name>
<evidence type="ECO:0000256" key="1">
    <source>
        <dbReference type="ARBA" id="ARBA00009254"/>
    </source>
</evidence>
<dbReference type="EMBL" id="MNYI01000013">
    <property type="protein sequence ID" value="OIP43548.1"/>
    <property type="molecule type" value="Genomic_DNA"/>
</dbReference>
<dbReference type="GO" id="GO:0006412">
    <property type="term" value="P:translation"/>
    <property type="evidence" value="ECO:0007669"/>
    <property type="project" value="UniProtKB-UniRule"/>
</dbReference>
<evidence type="ECO:0000256" key="2">
    <source>
        <dbReference type="ARBA" id="ARBA00022980"/>
    </source>
</evidence>
<comment type="similarity">
    <text evidence="1 5">Belongs to the universal ribosomal protein uL29 family.</text>
</comment>
<reference evidence="6 7" key="1">
    <citation type="journal article" date="2016" name="Environ. Microbiol.">
        <title>Genomic resolution of a cold subsurface aquifer community provides metabolic insights for novel microbes adapted to high CO concentrations.</title>
        <authorList>
            <person name="Probst A.J."/>
            <person name="Castelle C.J."/>
            <person name="Singh A."/>
            <person name="Brown C.T."/>
            <person name="Anantharaman K."/>
            <person name="Sharon I."/>
            <person name="Hug L.A."/>
            <person name="Burstein D."/>
            <person name="Emerson J.B."/>
            <person name="Thomas B.C."/>
            <person name="Banfield J.F."/>
        </authorList>
    </citation>
    <scope>NUCLEOTIDE SEQUENCE [LARGE SCALE GENOMIC DNA]</scope>
    <source>
        <strain evidence="6">CG2_30_40_21</strain>
    </source>
</reference>
<dbReference type="GO" id="GO:0003735">
    <property type="term" value="F:structural constituent of ribosome"/>
    <property type="evidence" value="ECO:0007669"/>
    <property type="project" value="InterPro"/>
</dbReference>
<proteinExistence type="inferred from homology"/>
<evidence type="ECO:0000256" key="3">
    <source>
        <dbReference type="ARBA" id="ARBA00023274"/>
    </source>
</evidence>
<dbReference type="AlphaFoldDB" id="A0A1J5E561"/>
<dbReference type="HAMAP" id="MF_00374">
    <property type="entry name" value="Ribosomal_uL29"/>
    <property type="match status" value="1"/>
</dbReference>
<evidence type="ECO:0000313" key="7">
    <source>
        <dbReference type="Proteomes" id="UP000183085"/>
    </source>
</evidence>
<protein>
    <recommendedName>
        <fullName evidence="4 5">Large ribosomal subunit protein uL29</fullName>
    </recommendedName>
</protein>
<dbReference type="InterPro" id="IPR036049">
    <property type="entry name" value="Ribosomal_uL29_sf"/>
</dbReference>
<evidence type="ECO:0000256" key="4">
    <source>
        <dbReference type="ARBA" id="ARBA00035204"/>
    </source>
</evidence>
<dbReference type="SUPFAM" id="SSF46561">
    <property type="entry name" value="Ribosomal protein L29 (L29p)"/>
    <property type="match status" value="1"/>
</dbReference>
<sequence>MKLRDLKELTVEELYDKRKEMYRELLNLRHQVALRKLDNPSRIRFVRRGIARVLTLIRNMEM</sequence>
<dbReference type="Proteomes" id="UP000183085">
    <property type="component" value="Unassembled WGS sequence"/>
</dbReference>
<dbReference type="InterPro" id="IPR001854">
    <property type="entry name" value="Ribosomal_uL29"/>
</dbReference>
<organism evidence="6 7">
    <name type="scientific">Candidatus Desantisbacteria bacterium CG2_30_40_21</name>
    <dbReference type="NCBI Taxonomy" id="1817895"/>
    <lineage>
        <taxon>Bacteria</taxon>
        <taxon>Candidatus Desantisiibacteriota</taxon>
    </lineage>
</organism>
<dbReference type="Gene3D" id="1.10.287.310">
    <property type="match status" value="1"/>
</dbReference>
<dbReference type="NCBIfam" id="TIGR00012">
    <property type="entry name" value="L29"/>
    <property type="match status" value="1"/>
</dbReference>
<evidence type="ECO:0000313" key="6">
    <source>
        <dbReference type="EMBL" id="OIP43548.1"/>
    </source>
</evidence>
<accession>A0A1J5E561</accession>
<evidence type="ECO:0000256" key="5">
    <source>
        <dbReference type="HAMAP-Rule" id="MF_00374"/>
    </source>
</evidence>
<gene>
    <name evidence="5" type="primary">rpmC</name>
    <name evidence="6" type="ORF">AUJ95_00425</name>
</gene>
<dbReference type="Pfam" id="PF00831">
    <property type="entry name" value="Ribosomal_L29"/>
    <property type="match status" value="1"/>
</dbReference>
<keyword evidence="3 5" id="KW-0687">Ribonucleoprotein</keyword>
<comment type="caution">
    <text evidence="6">The sequence shown here is derived from an EMBL/GenBank/DDBJ whole genome shotgun (WGS) entry which is preliminary data.</text>
</comment>
<dbReference type="CDD" id="cd00427">
    <property type="entry name" value="Ribosomal_L29_HIP"/>
    <property type="match status" value="1"/>
</dbReference>
<dbReference type="STRING" id="1817895.AUJ95_00425"/>
<dbReference type="GO" id="GO:1990904">
    <property type="term" value="C:ribonucleoprotein complex"/>
    <property type="evidence" value="ECO:0007669"/>
    <property type="project" value="UniProtKB-KW"/>
</dbReference>
<dbReference type="GO" id="GO:0005840">
    <property type="term" value="C:ribosome"/>
    <property type="evidence" value="ECO:0007669"/>
    <property type="project" value="UniProtKB-KW"/>
</dbReference>
<keyword evidence="2 5" id="KW-0689">Ribosomal protein</keyword>